<reference evidence="1 2" key="1">
    <citation type="submission" date="2020-08" db="EMBL/GenBank/DDBJ databases">
        <title>The Agave Microbiome: Exploring the role of microbial communities in plant adaptations to desert environments.</title>
        <authorList>
            <person name="Partida-Martinez L.P."/>
        </authorList>
    </citation>
    <scope>NUCLEOTIDE SEQUENCE [LARGE SCALE GENOMIC DNA]</scope>
    <source>
        <strain evidence="1 2">AS3.12</strain>
    </source>
</reference>
<dbReference type="Proteomes" id="UP000585437">
    <property type="component" value="Unassembled WGS sequence"/>
</dbReference>
<dbReference type="Pfam" id="PF11367">
    <property type="entry name" value="Tail_completion_gp17"/>
    <property type="match status" value="1"/>
</dbReference>
<sequence>MTSASNALMKAVHARLTGDAALTALLGQGGVHDRLMPKPTLPAIAFGEWETRDYSTGTEAAEVHTLTITVWSQAEGRRQAQEIASRVDTLLHDAALTLEGFVLVSLLRTGSRTRREPNTRYLQVELRYRAVTE</sequence>
<comment type="caution">
    <text evidence="1">The sequence shown here is derived from an EMBL/GenBank/DDBJ whole genome shotgun (WGS) entry which is preliminary data.</text>
</comment>
<dbReference type="Gene3D" id="3.30.2000.30">
    <property type="match status" value="1"/>
</dbReference>
<dbReference type="RefSeq" id="WP_184654792.1">
    <property type="nucleotide sequence ID" value="NZ_JACHBU010000004.1"/>
</dbReference>
<accession>A0A7X0MTB4</accession>
<dbReference type="InterPro" id="IPR053745">
    <property type="entry name" value="Viral_Tail_Comp_sf"/>
</dbReference>
<organism evidence="1 2">
    <name type="scientific">Rhizobium soli</name>
    <dbReference type="NCBI Taxonomy" id="424798"/>
    <lineage>
        <taxon>Bacteria</taxon>
        <taxon>Pseudomonadati</taxon>
        <taxon>Pseudomonadota</taxon>
        <taxon>Alphaproteobacteria</taxon>
        <taxon>Hyphomicrobiales</taxon>
        <taxon>Rhizobiaceae</taxon>
        <taxon>Rhizobium/Agrobacterium group</taxon>
        <taxon>Rhizobium</taxon>
    </lineage>
</organism>
<protein>
    <recommendedName>
        <fullName evidence="3">DUF3168 domain-containing protein</fullName>
    </recommendedName>
</protein>
<evidence type="ECO:0000313" key="2">
    <source>
        <dbReference type="Proteomes" id="UP000585437"/>
    </source>
</evidence>
<name>A0A7X0MTB4_9HYPH</name>
<dbReference type="EMBL" id="JACHBU010000004">
    <property type="protein sequence ID" value="MBB6509075.1"/>
    <property type="molecule type" value="Genomic_DNA"/>
</dbReference>
<proteinExistence type="predicted"/>
<evidence type="ECO:0008006" key="3">
    <source>
        <dbReference type="Google" id="ProtNLM"/>
    </source>
</evidence>
<dbReference type="AlphaFoldDB" id="A0A7X0MTB4"/>
<gene>
    <name evidence="1" type="ORF">F4695_002432</name>
</gene>
<dbReference type="InterPro" id="IPR021508">
    <property type="entry name" value="Gp17-like"/>
</dbReference>
<keyword evidence="2" id="KW-1185">Reference proteome</keyword>
<evidence type="ECO:0000313" key="1">
    <source>
        <dbReference type="EMBL" id="MBB6509075.1"/>
    </source>
</evidence>